<evidence type="ECO:0000256" key="1">
    <source>
        <dbReference type="ARBA" id="ARBA00004324"/>
    </source>
</evidence>
<dbReference type="OrthoDB" id="4207594at2759"/>
<dbReference type="EMBL" id="JACEEZ010001094">
    <property type="protein sequence ID" value="KAG0729496.1"/>
    <property type="molecule type" value="Genomic_DNA"/>
</dbReference>
<feature type="compositionally biased region" description="Acidic residues" evidence="8">
    <location>
        <begin position="384"/>
        <end position="397"/>
    </location>
</feature>
<evidence type="ECO:0000256" key="5">
    <source>
        <dbReference type="ARBA" id="ARBA00023242"/>
    </source>
</evidence>
<dbReference type="GO" id="GO:0071011">
    <property type="term" value="C:precatalytic spliceosome"/>
    <property type="evidence" value="ECO:0007669"/>
    <property type="project" value="TreeGrafter"/>
</dbReference>
<dbReference type="GO" id="GO:0030619">
    <property type="term" value="F:U1 snRNA binding"/>
    <property type="evidence" value="ECO:0007669"/>
    <property type="project" value="TreeGrafter"/>
</dbReference>
<keyword evidence="5" id="KW-0539">Nucleus</keyword>
<organism evidence="9 10">
    <name type="scientific">Chionoecetes opilio</name>
    <name type="common">Atlantic snow crab</name>
    <name type="synonym">Cancer opilio</name>
    <dbReference type="NCBI Taxonomy" id="41210"/>
    <lineage>
        <taxon>Eukaryota</taxon>
        <taxon>Metazoa</taxon>
        <taxon>Ecdysozoa</taxon>
        <taxon>Arthropoda</taxon>
        <taxon>Crustacea</taxon>
        <taxon>Multicrustacea</taxon>
        <taxon>Malacostraca</taxon>
        <taxon>Eumalacostraca</taxon>
        <taxon>Eucarida</taxon>
        <taxon>Decapoda</taxon>
        <taxon>Pleocyemata</taxon>
        <taxon>Brachyura</taxon>
        <taxon>Eubrachyura</taxon>
        <taxon>Majoidea</taxon>
        <taxon>Majidae</taxon>
        <taxon>Chionoecetes</taxon>
    </lineage>
</organism>
<evidence type="ECO:0000256" key="6">
    <source>
        <dbReference type="ARBA" id="ARBA00023274"/>
    </source>
</evidence>
<dbReference type="PANTHER" id="PTHR13952">
    <property type="entry name" value="U1 SMALL NUCLEAR RIBONUCLEOPROTEIN 70 KD"/>
    <property type="match status" value="1"/>
</dbReference>
<feature type="compositionally biased region" description="Basic residues" evidence="8">
    <location>
        <begin position="302"/>
        <end position="325"/>
    </location>
</feature>
<name>A0A8J5D2N5_CHIOP</name>
<dbReference type="InterPro" id="IPR012677">
    <property type="entry name" value="Nucleotide-bd_a/b_plait_sf"/>
</dbReference>
<comment type="function">
    <text evidence="7">Component of the spliceosomal U1 snRNP, which is essential for recognition of the pre-mRNA 5' splice-site and the subsequent assembly of the spliceosome. SNRNP70 binds to the loop I region of U1-snRNA.</text>
</comment>
<accession>A0A8J5D2N5</accession>
<dbReference type="AlphaFoldDB" id="A0A8J5D2N5"/>
<proteinExistence type="predicted"/>
<reference evidence="9" key="1">
    <citation type="submission" date="2020-07" db="EMBL/GenBank/DDBJ databases">
        <title>The High-quality genome of the commercially important snow crab, Chionoecetes opilio.</title>
        <authorList>
            <person name="Jeong J.-H."/>
            <person name="Ryu S."/>
        </authorList>
    </citation>
    <scope>NUCLEOTIDE SEQUENCE</scope>
    <source>
        <strain evidence="9">MADBK_172401_WGS</strain>
        <tissue evidence="9">Digestive gland</tissue>
    </source>
</reference>
<dbReference type="GO" id="GO:0000398">
    <property type="term" value="P:mRNA splicing, via spliceosome"/>
    <property type="evidence" value="ECO:0007669"/>
    <property type="project" value="TreeGrafter"/>
</dbReference>
<feature type="compositionally biased region" description="Basic and acidic residues" evidence="8">
    <location>
        <begin position="326"/>
        <end position="350"/>
    </location>
</feature>
<evidence type="ECO:0000256" key="7">
    <source>
        <dbReference type="ARBA" id="ARBA00058765"/>
    </source>
</evidence>
<dbReference type="GO" id="GO:0005685">
    <property type="term" value="C:U1 snRNP"/>
    <property type="evidence" value="ECO:0007669"/>
    <property type="project" value="TreeGrafter"/>
</dbReference>
<comment type="caution">
    <text evidence="9">The sequence shown here is derived from an EMBL/GenBank/DDBJ whole genome shotgun (WGS) entry which is preliminary data.</text>
</comment>
<dbReference type="InterPro" id="IPR051183">
    <property type="entry name" value="U1_U11-U12_snRNP_70-35kDa"/>
</dbReference>
<evidence type="ECO:0000256" key="8">
    <source>
        <dbReference type="SAM" id="MobiDB-lite"/>
    </source>
</evidence>
<dbReference type="Gene3D" id="3.30.70.330">
    <property type="match status" value="1"/>
</dbReference>
<evidence type="ECO:0000256" key="4">
    <source>
        <dbReference type="ARBA" id="ARBA00022884"/>
    </source>
</evidence>
<keyword evidence="10" id="KW-1185">Reference proteome</keyword>
<gene>
    <name evidence="9" type="primary">RNU1</name>
    <name evidence="9" type="ORF">GWK47_030203</name>
</gene>
<sequence>MVRSDLGVASMRPVARQCATPLRRGTWHGNVPRHSGVARGTAMCHATQAWHVARQCGTPLRRGTWPGNVARHSGVARGTAMWHATQAWHVARQCGTPLRRGTWPGNVPRHSGVARGPAMCHATQAWHVALQCATPLRRESRSSVLASMLTLPMSTHGSRFVCVVSPTQEQAMTSVVVKAAASRRALISLIHNSGSSFSAYKHADGKKIDNRRVLVDVERARTVKGWLPRRLGGGLGGTRRGGPDVNIKHSGREDDRRRAGAREEERLPRDRKRRRSRSRDRAAVPEEGDEREKEKEKEKEKRPRHRSRSRDRKRRSKSRERKHRRDRGDRERRERGPGEEGEEGIKIKQEPEDDYPDYSGTYYNNFPMKEEDERLLAKNGTKYEEEEEEQPNNEIDY</sequence>
<dbReference type="Proteomes" id="UP000770661">
    <property type="component" value="Unassembled WGS sequence"/>
</dbReference>
<protein>
    <recommendedName>
        <fullName evidence="3">U1 small nuclear ribonucleoprotein 70 kDa</fullName>
    </recommendedName>
</protein>
<evidence type="ECO:0000256" key="3">
    <source>
        <dbReference type="ARBA" id="ARBA00016996"/>
    </source>
</evidence>
<feature type="compositionally biased region" description="Basic and acidic residues" evidence="8">
    <location>
        <begin position="246"/>
        <end position="268"/>
    </location>
</feature>
<dbReference type="GO" id="GO:0003729">
    <property type="term" value="F:mRNA binding"/>
    <property type="evidence" value="ECO:0007669"/>
    <property type="project" value="TreeGrafter"/>
</dbReference>
<comment type="subcellular location">
    <subcellularLocation>
        <location evidence="1">Nucleus speckle</location>
    </subcellularLocation>
    <subcellularLocation>
        <location evidence="2">Nucleus</location>
        <location evidence="2">Nucleoplasm</location>
    </subcellularLocation>
</comment>
<feature type="region of interest" description="Disordered" evidence="8">
    <location>
        <begin position="227"/>
        <end position="397"/>
    </location>
</feature>
<keyword evidence="6 9" id="KW-0687">Ribonucleoprotein</keyword>
<dbReference type="PANTHER" id="PTHR13952:SF5">
    <property type="entry name" value="U1 SMALL NUCLEAR RIBONUCLEOPROTEIN 70 KDA"/>
    <property type="match status" value="1"/>
</dbReference>
<feature type="compositionally biased region" description="Gly residues" evidence="8">
    <location>
        <begin position="231"/>
        <end position="240"/>
    </location>
</feature>
<dbReference type="GO" id="GO:0071004">
    <property type="term" value="C:U2-type prespliceosome"/>
    <property type="evidence" value="ECO:0007669"/>
    <property type="project" value="TreeGrafter"/>
</dbReference>
<evidence type="ECO:0000313" key="10">
    <source>
        <dbReference type="Proteomes" id="UP000770661"/>
    </source>
</evidence>
<feature type="compositionally biased region" description="Basic residues" evidence="8">
    <location>
        <begin position="269"/>
        <end position="278"/>
    </location>
</feature>
<keyword evidence="4" id="KW-0694">RNA-binding</keyword>
<dbReference type="GO" id="GO:0016607">
    <property type="term" value="C:nuclear speck"/>
    <property type="evidence" value="ECO:0007669"/>
    <property type="project" value="UniProtKB-SubCell"/>
</dbReference>
<evidence type="ECO:0000313" key="9">
    <source>
        <dbReference type="EMBL" id="KAG0729496.1"/>
    </source>
</evidence>
<dbReference type="FunFam" id="3.30.70.330:FF:001585">
    <property type="entry name" value="U1 small nuclear ribonucleoprotein 70 kDa"/>
    <property type="match status" value="1"/>
</dbReference>
<evidence type="ECO:0000256" key="2">
    <source>
        <dbReference type="ARBA" id="ARBA00004642"/>
    </source>
</evidence>
<feature type="compositionally biased region" description="Basic and acidic residues" evidence="8">
    <location>
        <begin position="279"/>
        <end position="301"/>
    </location>
</feature>